<dbReference type="OrthoDB" id="6117985at2"/>
<comment type="caution">
    <text evidence="1">The sequence shown here is derived from an EMBL/GenBank/DDBJ whole genome shotgun (WGS) entry which is preliminary data.</text>
</comment>
<name>A0A369WKC5_9GAMM</name>
<dbReference type="Gene3D" id="3.10.129.10">
    <property type="entry name" value="Hotdog Thioesterase"/>
    <property type="match status" value="1"/>
</dbReference>
<dbReference type="GO" id="GO:0047617">
    <property type="term" value="F:fatty acyl-CoA hydrolase activity"/>
    <property type="evidence" value="ECO:0007669"/>
    <property type="project" value="TreeGrafter"/>
</dbReference>
<accession>A0A369WKC5</accession>
<protein>
    <submittedName>
        <fullName evidence="1">Thioesterase-like protein</fullName>
    </submittedName>
</protein>
<evidence type="ECO:0000313" key="1">
    <source>
        <dbReference type="EMBL" id="RDE22508.1"/>
    </source>
</evidence>
<dbReference type="PANTHER" id="PTHR31793:SF2">
    <property type="entry name" value="BLR1345 PROTEIN"/>
    <property type="match status" value="1"/>
</dbReference>
<dbReference type="AlphaFoldDB" id="A0A369WKC5"/>
<dbReference type="Proteomes" id="UP000253769">
    <property type="component" value="Unassembled WGS sequence"/>
</dbReference>
<dbReference type="SUPFAM" id="SSF54637">
    <property type="entry name" value="Thioesterase/thiol ester dehydrase-isomerase"/>
    <property type="match status" value="1"/>
</dbReference>
<dbReference type="Pfam" id="PF13279">
    <property type="entry name" value="4HBT_2"/>
    <property type="match status" value="1"/>
</dbReference>
<keyword evidence="2" id="KW-1185">Reference proteome</keyword>
<dbReference type="InterPro" id="IPR050563">
    <property type="entry name" value="4-hydroxybenzoyl-CoA_TE"/>
</dbReference>
<dbReference type="PANTHER" id="PTHR31793">
    <property type="entry name" value="4-HYDROXYBENZOYL-COA THIOESTERASE FAMILY MEMBER"/>
    <property type="match status" value="1"/>
</dbReference>
<gene>
    <name evidence="1" type="ORF">DV711_07890</name>
</gene>
<dbReference type="EMBL" id="QQOH01000002">
    <property type="protein sequence ID" value="RDE22508.1"/>
    <property type="molecule type" value="Genomic_DNA"/>
</dbReference>
<sequence>MVKLMDARVPFCAYQSCVQPDWIDYNGHMNVAYYVLAFDQATDAFNSNLDLGPEYVARTRKSLFVVDMNVTYRRELKEGARISCTTQLLEFDAKKVRLFHQMFQDDEGFLAATNELIMVHVDLETGKSCPFPEATLERLQAMARQHQSLAIPENAGRVLSL</sequence>
<reference evidence="1 2" key="1">
    <citation type="submission" date="2018-07" db="EMBL/GenBank/DDBJ databases">
        <title>Motiliproteus coralliicola sp. nov., a bacterium isolated from Coral.</title>
        <authorList>
            <person name="Wang G."/>
        </authorList>
    </citation>
    <scope>NUCLEOTIDE SEQUENCE [LARGE SCALE GENOMIC DNA]</scope>
    <source>
        <strain evidence="1 2">C34</strain>
    </source>
</reference>
<evidence type="ECO:0000313" key="2">
    <source>
        <dbReference type="Proteomes" id="UP000253769"/>
    </source>
</evidence>
<dbReference type="CDD" id="cd00586">
    <property type="entry name" value="4HBT"/>
    <property type="match status" value="1"/>
</dbReference>
<dbReference type="InterPro" id="IPR029069">
    <property type="entry name" value="HotDog_dom_sf"/>
</dbReference>
<organism evidence="1 2">
    <name type="scientific">Motiliproteus coralliicola</name>
    <dbReference type="NCBI Taxonomy" id="2283196"/>
    <lineage>
        <taxon>Bacteria</taxon>
        <taxon>Pseudomonadati</taxon>
        <taxon>Pseudomonadota</taxon>
        <taxon>Gammaproteobacteria</taxon>
        <taxon>Oceanospirillales</taxon>
        <taxon>Oceanospirillaceae</taxon>
        <taxon>Motiliproteus</taxon>
    </lineage>
</organism>
<proteinExistence type="predicted"/>